<feature type="compositionally biased region" description="Polar residues" evidence="7">
    <location>
        <begin position="84"/>
        <end position="102"/>
    </location>
</feature>
<keyword evidence="3" id="KW-0597">Phosphoprotein</keyword>
<evidence type="ECO:0000256" key="7">
    <source>
        <dbReference type="SAM" id="MobiDB-lite"/>
    </source>
</evidence>
<evidence type="ECO:0000256" key="3">
    <source>
        <dbReference type="ARBA" id="ARBA00022553"/>
    </source>
</evidence>
<feature type="region of interest" description="Disordered" evidence="7">
    <location>
        <begin position="1"/>
        <end position="102"/>
    </location>
</feature>
<evidence type="ECO:0000256" key="1">
    <source>
        <dbReference type="ARBA" id="ARBA00004342"/>
    </source>
</evidence>
<evidence type="ECO:0000256" key="4">
    <source>
        <dbReference type="ARBA" id="ARBA00023054"/>
    </source>
</evidence>
<name>A0AAV2MT15_KNICA</name>
<evidence type="ECO:0000313" key="8">
    <source>
        <dbReference type="EMBL" id="CAL1616453.1"/>
    </source>
</evidence>
<evidence type="ECO:0000256" key="2">
    <source>
        <dbReference type="ARBA" id="ARBA00022475"/>
    </source>
</evidence>
<dbReference type="AlphaFoldDB" id="A0AAV2MT15"/>
<keyword evidence="5" id="KW-0472">Membrane</keyword>
<evidence type="ECO:0000256" key="5">
    <source>
        <dbReference type="ARBA" id="ARBA00023136"/>
    </source>
</evidence>
<dbReference type="PANTHER" id="PTHR10498:SF10">
    <property type="entry name" value="PALM2 AND AKAP2 FUSION-RELATED"/>
    <property type="match status" value="1"/>
</dbReference>
<keyword evidence="2" id="KW-1003">Cell membrane</keyword>
<dbReference type="EMBL" id="OZ035831">
    <property type="protein sequence ID" value="CAL1616453.1"/>
    <property type="molecule type" value="Genomic_DNA"/>
</dbReference>
<dbReference type="GO" id="GO:0005886">
    <property type="term" value="C:plasma membrane"/>
    <property type="evidence" value="ECO:0007669"/>
    <property type="project" value="UniProtKB-SubCell"/>
</dbReference>
<evidence type="ECO:0000256" key="6">
    <source>
        <dbReference type="ARBA" id="ARBA00023288"/>
    </source>
</evidence>
<feature type="compositionally biased region" description="Basic and acidic residues" evidence="7">
    <location>
        <begin position="65"/>
        <end position="77"/>
    </location>
</feature>
<organism evidence="8 9">
    <name type="scientific">Knipowitschia caucasica</name>
    <name type="common">Caucasian dwarf goby</name>
    <name type="synonym">Pomatoschistus caucasicus</name>
    <dbReference type="NCBI Taxonomy" id="637954"/>
    <lineage>
        <taxon>Eukaryota</taxon>
        <taxon>Metazoa</taxon>
        <taxon>Chordata</taxon>
        <taxon>Craniata</taxon>
        <taxon>Vertebrata</taxon>
        <taxon>Euteleostomi</taxon>
        <taxon>Actinopterygii</taxon>
        <taxon>Neopterygii</taxon>
        <taxon>Teleostei</taxon>
        <taxon>Neoteleostei</taxon>
        <taxon>Acanthomorphata</taxon>
        <taxon>Gobiaria</taxon>
        <taxon>Gobiiformes</taxon>
        <taxon>Gobioidei</taxon>
        <taxon>Gobiidae</taxon>
        <taxon>Gobiinae</taxon>
        <taxon>Knipowitschia</taxon>
    </lineage>
</organism>
<dbReference type="Proteomes" id="UP001497482">
    <property type="component" value="Chromosome 9"/>
</dbReference>
<comment type="subcellular location">
    <subcellularLocation>
        <location evidence="1">Cell membrane</location>
        <topology evidence="1">Lipid-anchor</topology>
        <orientation evidence="1">Cytoplasmic side</orientation>
    </subcellularLocation>
</comment>
<accession>A0AAV2MT15</accession>
<keyword evidence="9" id="KW-1185">Reference proteome</keyword>
<sequence>MSEELHPCSTKESSKMKKRSKACPETIPLSSPTGGSGVQVDHDFQKVSYKSFNGNGHATDSPAAETKERSVRDESHKNTMWVLDTSSQAEENSTDPPETMTETSTLTFVDNQILEESVPCAGGVYMKEFVLIDDEDDGDMSLREKTVTDISAMDGRAAELVCGRILSTSSGSLTESKDETPVVT</sequence>
<gene>
    <name evidence="8" type="ORF">KC01_LOCUS42203</name>
</gene>
<dbReference type="PANTHER" id="PTHR10498">
    <property type="entry name" value="PARALEMMIN-RELATED"/>
    <property type="match status" value="1"/>
</dbReference>
<keyword evidence="4" id="KW-0175">Coiled coil</keyword>
<reference evidence="8 9" key="1">
    <citation type="submission" date="2024-04" db="EMBL/GenBank/DDBJ databases">
        <authorList>
            <person name="Waldvogel A.-M."/>
            <person name="Schoenle A."/>
        </authorList>
    </citation>
    <scope>NUCLEOTIDE SEQUENCE [LARGE SCALE GENOMIC DNA]</scope>
</reference>
<feature type="compositionally biased region" description="Polar residues" evidence="7">
    <location>
        <begin position="48"/>
        <end position="58"/>
    </location>
</feature>
<protein>
    <submittedName>
        <fullName evidence="8">Uncharacterized protein</fullName>
    </submittedName>
</protein>
<keyword evidence="6" id="KW-0449">Lipoprotein</keyword>
<proteinExistence type="predicted"/>
<evidence type="ECO:0000313" key="9">
    <source>
        <dbReference type="Proteomes" id="UP001497482"/>
    </source>
</evidence>